<proteinExistence type="predicted"/>
<reference evidence="1 2" key="1">
    <citation type="submission" date="2015-03" db="EMBL/GenBank/DDBJ databases">
        <title>Genomics and transcriptomics of the oil-accumulating basidiomycete yeast T. oleaginosus allow insights into substrate utilization and the diverse evolutionary trajectories of mating systems in fungi.</title>
        <authorList>
            <consortium name="DOE Joint Genome Institute"/>
            <person name="Kourist R."/>
            <person name="Kracht O."/>
            <person name="Bracharz F."/>
            <person name="Lipzen A."/>
            <person name="Nolan M."/>
            <person name="Ohm R."/>
            <person name="Grigoriev I."/>
            <person name="Sun S."/>
            <person name="Heitman J."/>
            <person name="Bruck T."/>
            <person name="Nowrousian M."/>
        </authorList>
    </citation>
    <scope>NUCLEOTIDE SEQUENCE [LARGE SCALE GENOMIC DNA]</scope>
    <source>
        <strain evidence="1 2">IBC0246</strain>
    </source>
</reference>
<sequence length="262" mass="28402">MSSELVVRQSEDWTRVLVSSYPSGVDWVLAFSRDASGVSAGEPAALALLRDAHTLHLEGRLEPNNAAHLETLCRPHTVHINNDSRGPRSSLGAPTLVISWRTASSYVLPDLLISSNTNRLVVAISDAGGPISPANRRFLPALPTLDVADVVLDFSRWDSAVVDPFVARALYAALAGLLVRGVRITLVDFARVFACMADASTEMRPTRWTALPRRAEDALKFRVREALRARASPRRANARALELAVRETLGGIAVVDTPPAKL</sequence>
<evidence type="ECO:0000313" key="1">
    <source>
        <dbReference type="EMBL" id="KLT40506.1"/>
    </source>
</evidence>
<name>A0A0J0XHD8_9TREE</name>
<dbReference type="AlphaFoldDB" id="A0A0J0XHD8"/>
<keyword evidence="2" id="KW-1185">Reference proteome</keyword>
<organism evidence="1 2">
    <name type="scientific">Cutaneotrichosporon oleaginosum</name>
    <dbReference type="NCBI Taxonomy" id="879819"/>
    <lineage>
        <taxon>Eukaryota</taxon>
        <taxon>Fungi</taxon>
        <taxon>Dikarya</taxon>
        <taxon>Basidiomycota</taxon>
        <taxon>Agaricomycotina</taxon>
        <taxon>Tremellomycetes</taxon>
        <taxon>Trichosporonales</taxon>
        <taxon>Trichosporonaceae</taxon>
        <taxon>Cutaneotrichosporon</taxon>
    </lineage>
</organism>
<accession>A0A0J0XHD8</accession>
<protein>
    <submittedName>
        <fullName evidence="1">Uncharacterized protein</fullName>
    </submittedName>
</protein>
<dbReference type="Proteomes" id="UP000053611">
    <property type="component" value="Unassembled WGS sequence"/>
</dbReference>
<dbReference type="GeneID" id="28984435"/>
<gene>
    <name evidence="1" type="ORF">CC85DRAFT_287351</name>
</gene>
<evidence type="ECO:0000313" key="2">
    <source>
        <dbReference type="Proteomes" id="UP000053611"/>
    </source>
</evidence>
<dbReference type="RefSeq" id="XP_018276997.1">
    <property type="nucleotide sequence ID" value="XM_018423832.1"/>
</dbReference>
<dbReference type="EMBL" id="KQ087233">
    <property type="protein sequence ID" value="KLT40506.1"/>
    <property type="molecule type" value="Genomic_DNA"/>
</dbReference>